<dbReference type="Proteomes" id="UP000054324">
    <property type="component" value="Unassembled WGS sequence"/>
</dbReference>
<accession>A0A075A241</accession>
<dbReference type="KEGG" id="ovi:T265_01541"/>
<organism evidence="2 3">
    <name type="scientific">Opisthorchis viverrini</name>
    <name type="common">Southeast Asian liver fluke</name>
    <dbReference type="NCBI Taxonomy" id="6198"/>
    <lineage>
        <taxon>Eukaryota</taxon>
        <taxon>Metazoa</taxon>
        <taxon>Spiralia</taxon>
        <taxon>Lophotrochozoa</taxon>
        <taxon>Platyhelminthes</taxon>
        <taxon>Trematoda</taxon>
        <taxon>Digenea</taxon>
        <taxon>Opisthorchiida</taxon>
        <taxon>Opisthorchiata</taxon>
        <taxon>Opisthorchiidae</taxon>
        <taxon>Opisthorchis</taxon>
    </lineage>
</organism>
<feature type="compositionally biased region" description="Polar residues" evidence="1">
    <location>
        <begin position="93"/>
        <end position="110"/>
    </location>
</feature>
<protein>
    <submittedName>
        <fullName evidence="2">Uncharacterized protein</fullName>
    </submittedName>
</protein>
<evidence type="ECO:0000313" key="2">
    <source>
        <dbReference type="EMBL" id="KER32312.1"/>
    </source>
</evidence>
<feature type="region of interest" description="Disordered" evidence="1">
    <location>
        <begin position="91"/>
        <end position="110"/>
    </location>
</feature>
<evidence type="ECO:0000256" key="1">
    <source>
        <dbReference type="SAM" id="MobiDB-lite"/>
    </source>
</evidence>
<name>A0A075A241_OPIVI</name>
<reference evidence="2 3" key="1">
    <citation type="submission" date="2013-11" db="EMBL/GenBank/DDBJ databases">
        <title>Opisthorchis viverrini - life in the bile duct.</title>
        <authorList>
            <person name="Young N.D."/>
            <person name="Nagarajan N."/>
            <person name="Lin S.J."/>
            <person name="Korhonen P.K."/>
            <person name="Jex A.R."/>
            <person name="Hall R.S."/>
            <person name="Safavi-Hemami H."/>
            <person name="Kaewkong W."/>
            <person name="Bertrand D."/>
            <person name="Gao S."/>
            <person name="Seet Q."/>
            <person name="Wongkham S."/>
            <person name="Teh B.T."/>
            <person name="Wongkham C."/>
            <person name="Intapan P.M."/>
            <person name="Maleewong W."/>
            <person name="Yang X."/>
            <person name="Hu M."/>
            <person name="Wang Z."/>
            <person name="Hofmann A."/>
            <person name="Sternberg P.W."/>
            <person name="Tan P."/>
            <person name="Wang J."/>
            <person name="Gasser R.B."/>
        </authorList>
    </citation>
    <scope>NUCLEOTIDE SEQUENCE [LARGE SCALE GENOMIC DNA]</scope>
</reference>
<keyword evidence="3" id="KW-1185">Reference proteome</keyword>
<sequence>MYEKSLSLKFLESPQTSFREFATRGSSQHVRTLCQNGRQVMLAETLYSLKIDVCCVSETRIQDPSLVMHLITPRMNSALSNFSLRVSGDPGQTIVTKKPSFQPQTPGSRV</sequence>
<dbReference type="RefSeq" id="XP_009163864.1">
    <property type="nucleotide sequence ID" value="XM_009165600.1"/>
</dbReference>
<dbReference type="AlphaFoldDB" id="A0A075A241"/>
<dbReference type="OrthoDB" id="6282792at2759"/>
<evidence type="ECO:0000313" key="3">
    <source>
        <dbReference type="Proteomes" id="UP000054324"/>
    </source>
</evidence>
<proteinExistence type="predicted"/>
<dbReference type="CTD" id="20315729"/>
<dbReference type="EMBL" id="KL596635">
    <property type="protein sequence ID" value="KER32312.1"/>
    <property type="molecule type" value="Genomic_DNA"/>
</dbReference>
<dbReference type="GeneID" id="20315729"/>
<gene>
    <name evidence="2" type="ORF">T265_01541</name>
</gene>